<evidence type="ECO:0000313" key="2">
    <source>
        <dbReference type="Proteomes" id="UP000792457"/>
    </source>
</evidence>
<comment type="caution">
    <text evidence="1">The sequence shown here is derived from an EMBL/GenBank/DDBJ whole genome shotgun (WGS) entry which is preliminary data.</text>
</comment>
<name>A0A8K0KKB2_LADFU</name>
<dbReference type="OrthoDB" id="414730at2759"/>
<protein>
    <recommendedName>
        <fullName evidence="3">Reverse transcriptase</fullName>
    </recommendedName>
</protein>
<dbReference type="AlphaFoldDB" id="A0A8K0KKB2"/>
<reference evidence="1" key="1">
    <citation type="submission" date="2013-04" db="EMBL/GenBank/DDBJ databases">
        <authorList>
            <person name="Qu J."/>
            <person name="Murali S.C."/>
            <person name="Bandaranaike D."/>
            <person name="Bellair M."/>
            <person name="Blankenburg K."/>
            <person name="Chao H."/>
            <person name="Dinh H."/>
            <person name="Doddapaneni H."/>
            <person name="Downs B."/>
            <person name="Dugan-Rocha S."/>
            <person name="Elkadiri S."/>
            <person name="Gnanaolivu R.D."/>
            <person name="Hernandez B."/>
            <person name="Javaid M."/>
            <person name="Jayaseelan J.C."/>
            <person name="Lee S."/>
            <person name="Li M."/>
            <person name="Ming W."/>
            <person name="Munidasa M."/>
            <person name="Muniz J."/>
            <person name="Nguyen L."/>
            <person name="Ongeri F."/>
            <person name="Osuji N."/>
            <person name="Pu L.-L."/>
            <person name="Puazo M."/>
            <person name="Qu C."/>
            <person name="Quiroz J."/>
            <person name="Raj R."/>
            <person name="Weissenberger G."/>
            <person name="Xin Y."/>
            <person name="Zou X."/>
            <person name="Han Y."/>
            <person name="Richards S."/>
            <person name="Worley K."/>
            <person name="Muzny D."/>
            <person name="Gibbs R."/>
        </authorList>
    </citation>
    <scope>NUCLEOTIDE SEQUENCE</scope>
    <source>
        <strain evidence="1">Sampled in the wild</strain>
    </source>
</reference>
<accession>A0A8K0KKB2</accession>
<feature type="non-terminal residue" evidence="1">
    <location>
        <position position="1"/>
    </location>
</feature>
<dbReference type="EMBL" id="KZ308892">
    <property type="protein sequence ID" value="KAG8235230.1"/>
    <property type="molecule type" value="Genomic_DNA"/>
</dbReference>
<gene>
    <name evidence="1" type="ORF">J437_LFUL010380</name>
</gene>
<evidence type="ECO:0000313" key="1">
    <source>
        <dbReference type="EMBL" id="KAG8235230.1"/>
    </source>
</evidence>
<dbReference type="PANTHER" id="PTHR47510">
    <property type="entry name" value="REVERSE TRANSCRIPTASE DOMAIN-CONTAINING PROTEIN"/>
    <property type="match status" value="1"/>
</dbReference>
<organism evidence="1 2">
    <name type="scientific">Ladona fulva</name>
    <name type="common">Scarce chaser dragonfly</name>
    <name type="synonym">Libellula fulva</name>
    <dbReference type="NCBI Taxonomy" id="123851"/>
    <lineage>
        <taxon>Eukaryota</taxon>
        <taxon>Metazoa</taxon>
        <taxon>Ecdysozoa</taxon>
        <taxon>Arthropoda</taxon>
        <taxon>Hexapoda</taxon>
        <taxon>Insecta</taxon>
        <taxon>Pterygota</taxon>
        <taxon>Palaeoptera</taxon>
        <taxon>Odonata</taxon>
        <taxon>Epiprocta</taxon>
        <taxon>Anisoptera</taxon>
        <taxon>Libelluloidea</taxon>
        <taxon>Libellulidae</taxon>
        <taxon>Ladona</taxon>
    </lineage>
</organism>
<evidence type="ECO:0008006" key="3">
    <source>
        <dbReference type="Google" id="ProtNLM"/>
    </source>
</evidence>
<sequence>DETPGWDKIRTRNLRHKNILDPVLSNLVNNSLKSSIMPAELKTSIIIPIYKEGLKSNPNNYMPISIQPSINKVMERHKIKGTKQALEELPDFVYHNLDNRMNVLVAFIDLCKAIDCVDVNLLLKKLFNIGCPRLEQVTNYNYLCIEINNTFNFKMHINKVNGNLRKVIYMFHLIKNYLTLSVFK</sequence>
<dbReference type="PANTHER" id="PTHR47510:SF3">
    <property type="entry name" value="ENDO_EXONUCLEASE_PHOSPHATASE DOMAIN-CONTAINING PROTEIN"/>
    <property type="match status" value="1"/>
</dbReference>
<dbReference type="Proteomes" id="UP000792457">
    <property type="component" value="Unassembled WGS sequence"/>
</dbReference>
<proteinExistence type="predicted"/>
<reference evidence="1" key="2">
    <citation type="submission" date="2017-10" db="EMBL/GenBank/DDBJ databases">
        <title>Ladona fulva Genome sequencing and assembly.</title>
        <authorList>
            <person name="Murali S."/>
            <person name="Richards S."/>
            <person name="Bandaranaike D."/>
            <person name="Bellair M."/>
            <person name="Blankenburg K."/>
            <person name="Chao H."/>
            <person name="Dinh H."/>
            <person name="Doddapaneni H."/>
            <person name="Dugan-Rocha S."/>
            <person name="Elkadiri S."/>
            <person name="Gnanaolivu R."/>
            <person name="Hernandez B."/>
            <person name="Skinner E."/>
            <person name="Javaid M."/>
            <person name="Lee S."/>
            <person name="Li M."/>
            <person name="Ming W."/>
            <person name="Munidasa M."/>
            <person name="Muniz J."/>
            <person name="Nguyen L."/>
            <person name="Hughes D."/>
            <person name="Osuji N."/>
            <person name="Pu L.-L."/>
            <person name="Puazo M."/>
            <person name="Qu C."/>
            <person name="Quiroz J."/>
            <person name="Raj R."/>
            <person name="Weissenberger G."/>
            <person name="Xin Y."/>
            <person name="Zou X."/>
            <person name="Han Y."/>
            <person name="Worley K."/>
            <person name="Muzny D."/>
            <person name="Gibbs R."/>
        </authorList>
    </citation>
    <scope>NUCLEOTIDE SEQUENCE</scope>
    <source>
        <strain evidence="1">Sampled in the wild</strain>
    </source>
</reference>
<keyword evidence="2" id="KW-1185">Reference proteome</keyword>